<organism evidence="4 5">
    <name type="scientific">Candidatus Aeolococcus gillhamiae</name>
    <dbReference type="NCBI Taxonomy" id="3127015"/>
    <lineage>
        <taxon>Bacteria</taxon>
        <taxon>Bacillati</taxon>
        <taxon>Candidatus Dormiibacterota</taxon>
        <taxon>Candidatus Dormibacteria</taxon>
        <taxon>Candidatus Aeolococcales</taxon>
        <taxon>Candidatus Aeolococcaceae</taxon>
        <taxon>Candidatus Aeolococcus</taxon>
    </lineage>
</organism>
<reference evidence="4" key="2">
    <citation type="submission" date="2018-05" db="EMBL/GenBank/DDBJ databases">
        <authorList>
            <person name="Ferrari B."/>
        </authorList>
    </citation>
    <scope>NUCLEOTIDE SEQUENCE</scope>
    <source>
        <strain evidence="4">RRmetagenome_bin12</strain>
    </source>
</reference>
<dbReference type="Proteomes" id="UP000248724">
    <property type="component" value="Unassembled WGS sequence"/>
</dbReference>
<dbReference type="InterPro" id="IPR020904">
    <property type="entry name" value="Sc_DH/Rdtase_CS"/>
</dbReference>
<dbReference type="InterPro" id="IPR002347">
    <property type="entry name" value="SDR_fam"/>
</dbReference>
<comment type="similarity">
    <text evidence="1">Belongs to the short-chain dehydrogenases/reductases (SDR) family.</text>
</comment>
<evidence type="ECO:0000256" key="1">
    <source>
        <dbReference type="ARBA" id="ARBA00006484"/>
    </source>
</evidence>
<keyword evidence="2" id="KW-0560">Oxidoreductase</keyword>
<name>A0A2W6ADU7_9BACT</name>
<sequence length="252" mass="25751">MDRFSLKGRTALVTGGSRGIGRAIALAMAGAGAQVAVCARHRDACEKVAEEIIDAGGTAISVAGNVGHAEDAGTIVAAVMERFGALDILVNNAATNPQFGMLVDAEDAAVDRVFEVNVQGPLRLISAAVHAWMGQHGGSIINMASVGGINPEPMIGAYNASKAALINLTRTLSHELGRSGIRVNAIAPGLVDTEFAKVLIETPKIHERIIRGTALKRHAEPDEIAGAAVFLASGAASYVTGSVIVVDGGATA</sequence>
<evidence type="ECO:0000313" key="5">
    <source>
        <dbReference type="Proteomes" id="UP000248724"/>
    </source>
</evidence>
<dbReference type="PRINTS" id="PR00081">
    <property type="entry name" value="GDHRDH"/>
</dbReference>
<dbReference type="EMBL" id="QHBU01000035">
    <property type="protein sequence ID" value="PZR83458.1"/>
    <property type="molecule type" value="Genomic_DNA"/>
</dbReference>
<protein>
    <submittedName>
        <fullName evidence="3">SDR family oxidoreductase</fullName>
    </submittedName>
    <submittedName>
        <fullName evidence="4">Short-chain dehydrogenase</fullName>
    </submittedName>
</protein>
<accession>A0A934MZS0</accession>
<dbReference type="Gene3D" id="3.40.50.720">
    <property type="entry name" value="NAD(P)-binding Rossmann-like Domain"/>
    <property type="match status" value="1"/>
</dbReference>
<evidence type="ECO:0000313" key="3">
    <source>
        <dbReference type="EMBL" id="MBJ7595010.1"/>
    </source>
</evidence>
<reference evidence="3 6" key="3">
    <citation type="submission" date="2020-10" db="EMBL/GenBank/DDBJ databases">
        <title>Ca. Dormibacterota MAGs.</title>
        <authorList>
            <person name="Montgomery K."/>
        </authorList>
    </citation>
    <scope>NUCLEOTIDE SEQUENCE [LARGE SCALE GENOMIC DNA]</scope>
    <source>
        <strain evidence="3">SC8812_S17_18</strain>
    </source>
</reference>
<accession>A0A2W6ADU7</accession>
<dbReference type="PROSITE" id="PS00061">
    <property type="entry name" value="ADH_SHORT"/>
    <property type="match status" value="1"/>
</dbReference>
<evidence type="ECO:0000313" key="4">
    <source>
        <dbReference type="EMBL" id="PZR83458.1"/>
    </source>
</evidence>
<dbReference type="Pfam" id="PF13561">
    <property type="entry name" value="adh_short_C2"/>
    <property type="match status" value="1"/>
</dbReference>
<gene>
    <name evidence="4" type="ORF">DLM65_01890</name>
    <name evidence="3" type="ORF">JF886_09160</name>
</gene>
<dbReference type="EMBL" id="JAEKNS010000096">
    <property type="protein sequence ID" value="MBJ7595010.1"/>
    <property type="molecule type" value="Genomic_DNA"/>
</dbReference>
<evidence type="ECO:0000256" key="2">
    <source>
        <dbReference type="ARBA" id="ARBA00023002"/>
    </source>
</evidence>
<dbReference type="Proteomes" id="UP000606991">
    <property type="component" value="Unassembled WGS sequence"/>
</dbReference>
<dbReference type="GO" id="GO:0016491">
    <property type="term" value="F:oxidoreductase activity"/>
    <property type="evidence" value="ECO:0007669"/>
    <property type="project" value="UniProtKB-KW"/>
</dbReference>
<dbReference type="PANTHER" id="PTHR43943:SF2">
    <property type="entry name" value="DEHYDROGENASE_REDUCTASE 4"/>
    <property type="match status" value="1"/>
</dbReference>
<dbReference type="PRINTS" id="PR00080">
    <property type="entry name" value="SDRFAMILY"/>
</dbReference>
<proteinExistence type="inferred from homology"/>
<dbReference type="InterPro" id="IPR036291">
    <property type="entry name" value="NAD(P)-bd_dom_sf"/>
</dbReference>
<dbReference type="NCBIfam" id="NF005559">
    <property type="entry name" value="PRK07231.1"/>
    <property type="match status" value="1"/>
</dbReference>
<comment type="caution">
    <text evidence="4">The sequence shown here is derived from an EMBL/GenBank/DDBJ whole genome shotgun (WGS) entry which is preliminary data.</text>
</comment>
<dbReference type="FunFam" id="3.40.50.720:FF:000084">
    <property type="entry name" value="Short-chain dehydrogenase reductase"/>
    <property type="match status" value="1"/>
</dbReference>
<dbReference type="SUPFAM" id="SSF51735">
    <property type="entry name" value="NAD(P)-binding Rossmann-fold domains"/>
    <property type="match status" value="1"/>
</dbReference>
<dbReference type="CDD" id="cd05233">
    <property type="entry name" value="SDR_c"/>
    <property type="match status" value="1"/>
</dbReference>
<dbReference type="AlphaFoldDB" id="A0A2W6ADU7"/>
<dbReference type="PANTHER" id="PTHR43943">
    <property type="entry name" value="DEHYDROGENASE/REDUCTASE (SDR FAMILY) MEMBER 4"/>
    <property type="match status" value="1"/>
</dbReference>
<reference evidence="4 5" key="1">
    <citation type="journal article" date="2017" name="Nature">
        <title>Atmospheric trace gases support primary production in Antarctic desert surface soil.</title>
        <authorList>
            <person name="Ji M."/>
            <person name="Greening C."/>
            <person name="Vanwonterghem I."/>
            <person name="Carere C.R."/>
            <person name="Bay S.K."/>
            <person name="Steen J.A."/>
            <person name="Montgomery K."/>
            <person name="Lines T."/>
            <person name="Beardall J."/>
            <person name="van Dorst J."/>
            <person name="Snape I."/>
            <person name="Stott M.B."/>
            <person name="Hugenholtz P."/>
            <person name="Ferrari B.C."/>
        </authorList>
    </citation>
    <scope>NUCLEOTIDE SEQUENCE [LARGE SCALE GENOMIC DNA]</scope>
    <source>
        <strain evidence="4">RRmetagenome_bin12</strain>
    </source>
</reference>
<evidence type="ECO:0000313" key="6">
    <source>
        <dbReference type="Proteomes" id="UP000606991"/>
    </source>
</evidence>